<dbReference type="Pfam" id="PF00128">
    <property type="entry name" value="Alpha-amylase"/>
    <property type="match status" value="1"/>
</dbReference>
<dbReference type="Gene3D" id="3.90.400.10">
    <property type="entry name" value="Oligo-1,6-glucosidase, Domain 2"/>
    <property type="match status" value="1"/>
</dbReference>
<dbReference type="EMBL" id="LWAF01000013">
    <property type="protein sequence ID" value="ODN29988.1"/>
    <property type="molecule type" value="Genomic_DNA"/>
</dbReference>
<comment type="similarity">
    <text evidence="1 2">Belongs to the glycosyl hydrolase 13 family.</text>
</comment>
<keyword evidence="4" id="KW-0456">Lyase</keyword>
<evidence type="ECO:0000256" key="2">
    <source>
        <dbReference type="RuleBase" id="RU003615"/>
    </source>
</evidence>
<dbReference type="InterPro" id="IPR006047">
    <property type="entry name" value="GH13_cat_dom"/>
</dbReference>
<dbReference type="Proteomes" id="UP000094570">
    <property type="component" value="Unassembled WGS sequence"/>
</dbReference>
<dbReference type="GO" id="GO:0009313">
    <property type="term" value="P:oligosaccharide catabolic process"/>
    <property type="evidence" value="ECO:0007669"/>
    <property type="project" value="TreeGrafter"/>
</dbReference>
<dbReference type="InterPro" id="IPR017853">
    <property type="entry name" value="GH"/>
</dbReference>
<reference evidence="5" key="1">
    <citation type="submission" date="2016-04" db="EMBL/GenBank/DDBJ databases">
        <title>The genome sequence project of a novel Fervidobacterium isolate from a hot spring in Thailand.</title>
        <authorList>
            <person name="Gonzalez J.M."/>
            <person name="Cuecas A."/>
            <person name="Kanoksilapatham W."/>
        </authorList>
    </citation>
    <scope>NUCLEOTIDE SEQUENCE [LARGE SCALE GENOMIC DNA]</scope>
    <source>
        <strain evidence="5">FC2004</strain>
    </source>
</reference>
<evidence type="ECO:0000313" key="4">
    <source>
        <dbReference type="EMBL" id="ODN29988.1"/>
    </source>
</evidence>
<dbReference type="SMART" id="SM00642">
    <property type="entry name" value="Aamy"/>
    <property type="match status" value="1"/>
</dbReference>
<dbReference type="PANTHER" id="PTHR10357">
    <property type="entry name" value="ALPHA-AMYLASE FAMILY MEMBER"/>
    <property type="match status" value="1"/>
</dbReference>
<dbReference type="InterPro" id="IPR006046">
    <property type="entry name" value="Alpha_amylase"/>
</dbReference>
<dbReference type="PRINTS" id="PR00110">
    <property type="entry name" value="ALPHAAMYLASE"/>
</dbReference>
<protein>
    <submittedName>
        <fullName evidence="4">Alpha-amlyase</fullName>
    </submittedName>
</protein>
<dbReference type="InterPro" id="IPR045857">
    <property type="entry name" value="O16G_dom_2"/>
</dbReference>
<dbReference type="AlphaFoldDB" id="A0A1E3G2V0"/>
<dbReference type="GO" id="GO:0016829">
    <property type="term" value="F:lyase activity"/>
    <property type="evidence" value="ECO:0007669"/>
    <property type="project" value="UniProtKB-KW"/>
</dbReference>
<keyword evidence="5" id="KW-1185">Reference proteome</keyword>
<organism evidence="4 5">
    <name type="scientific">Fervidobacterium thailandense</name>
    <dbReference type="NCBI Taxonomy" id="1008305"/>
    <lineage>
        <taxon>Bacteria</taxon>
        <taxon>Thermotogati</taxon>
        <taxon>Thermotogota</taxon>
        <taxon>Thermotogae</taxon>
        <taxon>Thermotogales</taxon>
        <taxon>Fervidobacteriaceae</taxon>
        <taxon>Fervidobacterium</taxon>
    </lineage>
</organism>
<sequence>MEGCCVLGFRKNRFLGLLVLALTLSVFLSLSTACSPKPQVRLAKISVGVILPEQVVSRKTFNQILSNSLVDEIKEIKIIVKNSQGGIVYESKTQNKLNPSFEFELAPGNYQFVVEGVNNDDQVILRGSTTQTIEPARTYNITITTDFLNGFLETIVEISDEVYQRYNAAGTLTLKSATGATESVEISTFSSNTVRVTKELKPGVWEATLSITFTAKDQYTYPRQQTVSQTFYQQVLPVRTSKAKFFVYYESNQIAISQSQVLLPYIAPVQNLRASVDWQRKELTITWDHSIEGATFEVYKEIKVTDEGQEIFQYELVGRTTQKSITVQNYDVNEHSRINGVAVNAIFEGKQSGLARLEKKDFTGVLSAPYNVAGTYNTDTNVLTLSWTHDEAECTYVVYAKIGNQLEQLATTNSKTISVQDFFGNKFWNTSSFVVVAQKNGAQSSTEIPKNQLIITNLTVQTSSAVMYKLFIRSFYDAKGNDGIGDFLGVVQKVDYLKNLGIDTIWFLPFNKSESYHGYDVTDYYDVEEDYGTIEELEQMIKVLNENGIRVVMDAVFNHTSDKHPWFLDAVENTTNSRYWNYYIMTLEDKTGQANWHWKINSKGQKVWYFGLFSHTMPDLNFDDPEVRNEVKKIIDYWITMGVDGFRFDAAKHFYGWSWNDGISQSAQIAKELEVYIRSKLPNAILVSEVFDGNPSVLSQFAPMPVFNFNFMYEITGNYEGKDNLLSNSTNWVRSLTYHLPIYHFPFIDNHDLNRFVSVLIDQKYGGNVTSGTKQYLLVNALLLSLDGMPAIYYGNEIGLRGWKWSSDPWDMPVREPMQWYANQQGTGQTWWTKPIYQAKNITLGNARVDGAIYDDPNDGISVEEQTTGYTILNFFKQFINLRKQYPALALGSITIERDWKNLYVIRRTYGSQEVLVMINLDPNYQNNFTVPAGFRWVWYAFFNGNSFEFGSKNESPLSSNTNWTVNPRQIYVFVK</sequence>
<gene>
    <name evidence="4" type="ORF">A4H02_07885</name>
</gene>
<dbReference type="Gene3D" id="3.20.20.80">
    <property type="entry name" value="Glycosidases"/>
    <property type="match status" value="1"/>
</dbReference>
<dbReference type="OrthoDB" id="9805159at2"/>
<evidence type="ECO:0000259" key="3">
    <source>
        <dbReference type="SMART" id="SM00642"/>
    </source>
</evidence>
<proteinExistence type="inferred from homology"/>
<comment type="caution">
    <text evidence="4">The sequence shown here is derived from an EMBL/GenBank/DDBJ whole genome shotgun (WGS) entry which is preliminary data.</text>
</comment>
<evidence type="ECO:0000256" key="1">
    <source>
        <dbReference type="ARBA" id="ARBA00008061"/>
    </source>
</evidence>
<evidence type="ECO:0000313" key="5">
    <source>
        <dbReference type="Proteomes" id="UP000094570"/>
    </source>
</evidence>
<dbReference type="SUPFAM" id="SSF51445">
    <property type="entry name" value="(Trans)glycosidases"/>
    <property type="match status" value="1"/>
</dbReference>
<dbReference type="GO" id="GO:0004556">
    <property type="term" value="F:alpha-amylase activity"/>
    <property type="evidence" value="ECO:0007669"/>
    <property type="project" value="InterPro"/>
</dbReference>
<dbReference type="STRING" id="1008305.A4H02_07885"/>
<dbReference type="PANTHER" id="PTHR10357:SF179">
    <property type="entry name" value="NEUTRAL AND BASIC AMINO ACID TRANSPORT PROTEIN RBAT"/>
    <property type="match status" value="1"/>
</dbReference>
<dbReference type="GO" id="GO:0043169">
    <property type="term" value="F:cation binding"/>
    <property type="evidence" value="ECO:0007669"/>
    <property type="project" value="InterPro"/>
</dbReference>
<accession>A0A1E3G2V0</accession>
<feature type="domain" description="Glycosyl hydrolase family 13 catalytic" evidence="3">
    <location>
        <begin position="469"/>
        <end position="848"/>
    </location>
</feature>
<name>A0A1E3G2V0_9BACT</name>